<feature type="non-terminal residue" evidence="3">
    <location>
        <position position="1"/>
    </location>
</feature>
<sequence>AALVALEPGDGPLAVQLRAGMDRAAESIDSGAAQAVLERWVAATNLSL</sequence>
<evidence type="ECO:0000256" key="2">
    <source>
        <dbReference type="ARBA" id="ARBA00022679"/>
    </source>
</evidence>
<dbReference type="Proteomes" id="UP001589716">
    <property type="component" value="Unassembled WGS sequence"/>
</dbReference>
<proteinExistence type="predicted"/>
<accession>A0ABV5QZ42</accession>
<dbReference type="InterPro" id="IPR035902">
    <property type="entry name" value="Nuc_phospho_transferase"/>
</dbReference>
<name>A0ABV5QZ42_9ACTN</name>
<dbReference type="GO" id="GO:0016757">
    <property type="term" value="F:glycosyltransferase activity"/>
    <property type="evidence" value="ECO:0007669"/>
    <property type="project" value="UniProtKB-KW"/>
</dbReference>
<comment type="caution">
    <text evidence="3">The sequence shown here is derived from an EMBL/GenBank/DDBJ whole genome shotgun (WGS) entry which is preliminary data.</text>
</comment>
<organism evidence="3 4">
    <name type="scientific">Streptomyces roseoviridis</name>
    <dbReference type="NCBI Taxonomy" id="67361"/>
    <lineage>
        <taxon>Bacteria</taxon>
        <taxon>Bacillati</taxon>
        <taxon>Actinomycetota</taxon>
        <taxon>Actinomycetes</taxon>
        <taxon>Kitasatosporales</taxon>
        <taxon>Streptomycetaceae</taxon>
        <taxon>Streptomyces</taxon>
    </lineage>
</organism>
<dbReference type="SUPFAM" id="SSF52418">
    <property type="entry name" value="Nucleoside phosphorylase/phosphoribosyltransferase catalytic domain"/>
    <property type="match status" value="1"/>
</dbReference>
<evidence type="ECO:0000256" key="1">
    <source>
        <dbReference type="ARBA" id="ARBA00022676"/>
    </source>
</evidence>
<reference evidence="3 4" key="1">
    <citation type="submission" date="2024-09" db="EMBL/GenBank/DDBJ databases">
        <authorList>
            <person name="Sun Q."/>
            <person name="Mori K."/>
        </authorList>
    </citation>
    <scope>NUCLEOTIDE SEQUENCE [LARGE SCALE GENOMIC DNA]</scope>
    <source>
        <strain evidence="3 4">JCM 4414</strain>
    </source>
</reference>
<protein>
    <submittedName>
        <fullName evidence="3">Anthranilate phosphoribosyltransferase</fullName>
    </submittedName>
</protein>
<gene>
    <name evidence="3" type="ORF">ACFFTP_31295</name>
</gene>
<dbReference type="EMBL" id="JBHMCT010000056">
    <property type="protein sequence ID" value="MFB9558654.1"/>
    <property type="molecule type" value="Genomic_DNA"/>
</dbReference>
<keyword evidence="1 3" id="KW-0328">Glycosyltransferase</keyword>
<dbReference type="Gene3D" id="3.40.1030.10">
    <property type="entry name" value="Nucleoside phosphorylase/phosphoribosyltransferase catalytic domain"/>
    <property type="match status" value="1"/>
</dbReference>
<evidence type="ECO:0000313" key="4">
    <source>
        <dbReference type="Proteomes" id="UP001589716"/>
    </source>
</evidence>
<evidence type="ECO:0000313" key="3">
    <source>
        <dbReference type="EMBL" id="MFB9558654.1"/>
    </source>
</evidence>
<keyword evidence="2" id="KW-0808">Transferase</keyword>
<keyword evidence="4" id="KW-1185">Reference proteome</keyword>